<dbReference type="CDD" id="cd09272">
    <property type="entry name" value="RNase_HI_RT_Ty1"/>
    <property type="match status" value="1"/>
</dbReference>
<feature type="transmembrane region" description="Helical" evidence="1">
    <location>
        <begin position="478"/>
        <end position="499"/>
    </location>
</feature>
<dbReference type="InterPro" id="IPR043502">
    <property type="entry name" value="DNA/RNA_pol_sf"/>
</dbReference>
<dbReference type="SUPFAM" id="SSF56672">
    <property type="entry name" value="DNA/RNA polymerases"/>
    <property type="match status" value="1"/>
</dbReference>
<feature type="domain" description="Reverse transcriptase Ty1/copia-type" evidence="2">
    <location>
        <begin position="12"/>
        <end position="253"/>
    </location>
</feature>
<dbReference type="PANTHER" id="PTHR11439">
    <property type="entry name" value="GAG-POL-RELATED RETROTRANSPOSON"/>
    <property type="match status" value="1"/>
</dbReference>
<evidence type="ECO:0000313" key="4">
    <source>
        <dbReference type="Proteomes" id="UP001374535"/>
    </source>
</evidence>
<organism evidence="3 4">
    <name type="scientific">Vigna mungo</name>
    <name type="common">Black gram</name>
    <name type="synonym">Phaseolus mungo</name>
    <dbReference type="NCBI Taxonomy" id="3915"/>
    <lineage>
        <taxon>Eukaryota</taxon>
        <taxon>Viridiplantae</taxon>
        <taxon>Streptophyta</taxon>
        <taxon>Embryophyta</taxon>
        <taxon>Tracheophyta</taxon>
        <taxon>Spermatophyta</taxon>
        <taxon>Magnoliopsida</taxon>
        <taxon>eudicotyledons</taxon>
        <taxon>Gunneridae</taxon>
        <taxon>Pentapetalae</taxon>
        <taxon>rosids</taxon>
        <taxon>fabids</taxon>
        <taxon>Fabales</taxon>
        <taxon>Fabaceae</taxon>
        <taxon>Papilionoideae</taxon>
        <taxon>50 kb inversion clade</taxon>
        <taxon>NPAAA clade</taxon>
        <taxon>indigoferoid/millettioid clade</taxon>
        <taxon>Phaseoleae</taxon>
        <taxon>Vigna</taxon>
    </lineage>
</organism>
<evidence type="ECO:0000256" key="1">
    <source>
        <dbReference type="SAM" id="Phobius"/>
    </source>
</evidence>
<dbReference type="Pfam" id="PF07727">
    <property type="entry name" value="RVT_2"/>
    <property type="match status" value="1"/>
</dbReference>
<proteinExistence type="predicted"/>
<keyword evidence="1" id="KW-1133">Transmembrane helix</keyword>
<evidence type="ECO:0000259" key="2">
    <source>
        <dbReference type="Pfam" id="PF07727"/>
    </source>
</evidence>
<gene>
    <name evidence="3" type="ORF">V8G54_011719</name>
</gene>
<accession>A0AAQ3NTE8</accession>
<dbReference type="InterPro" id="IPR013103">
    <property type="entry name" value="RVT_2"/>
</dbReference>
<sequence>MGQEIAALENTKTWVLTALPYGKQPIGCKWVYKIKMHADGSIERYKARLIAKGYTQQQGLDYFETFSPVVKLTTVRLVLALAASKHWYLHQLDVNNAFLHGDLDEEVYMLLPFLYKTEKPGQVCKLLKSLYGLKQASRQWNYKLATTLLSLGYIQSKSDYSLFVKIDSAHITILLVYVDDIVLACDDIQEIQIVKALLNAKFKIKDLGQLTYFLCLEIARSQQDINLSQRKYALELLEDAGLLGCQPVPTPIQPSTKFSKTEGKPYSDVHAYTRPDLCFVVSTLSQFLSNPLEDHYATTIRILRYIKNNPGQGLFFPSNTEHALKAFSDSDWAACPDTRRFVTGFNVFYGASLINWKSKKQGTISRSSTEVECRVLASTTCEIQWLLYLLHDLKQPLLQPVPLFCDNQSTIQIAQNPTMHERAKHIEINCHLIRDKVQAGVIKLLSISTSAQLAGIHTKVLHLAQFQSLLSKLSIKDIFVHLCSYIYIPFLYLCSIFILL</sequence>
<evidence type="ECO:0000313" key="3">
    <source>
        <dbReference type="EMBL" id="WVZ14153.1"/>
    </source>
</evidence>
<reference evidence="3 4" key="1">
    <citation type="journal article" date="2023" name="Life. Sci Alliance">
        <title>Evolutionary insights into 3D genome organization and epigenetic landscape of Vigna mungo.</title>
        <authorList>
            <person name="Junaid A."/>
            <person name="Singh B."/>
            <person name="Bhatia S."/>
        </authorList>
    </citation>
    <scope>NUCLEOTIDE SEQUENCE [LARGE SCALE GENOMIC DNA]</scope>
    <source>
        <strain evidence="3">Urdbean</strain>
    </source>
</reference>
<dbReference type="PANTHER" id="PTHR11439:SF470">
    <property type="entry name" value="CYSTEINE-RICH RLK (RECEPTOR-LIKE PROTEIN KINASE) 8"/>
    <property type="match status" value="1"/>
</dbReference>
<keyword evidence="4" id="KW-1185">Reference proteome</keyword>
<dbReference type="AlphaFoldDB" id="A0AAQ3NTE8"/>
<keyword evidence="1" id="KW-0812">Transmembrane</keyword>
<name>A0AAQ3NTE8_VIGMU</name>
<dbReference type="Proteomes" id="UP001374535">
    <property type="component" value="Chromosome 4"/>
</dbReference>
<protein>
    <recommendedName>
        <fullName evidence="2">Reverse transcriptase Ty1/copia-type domain-containing protein</fullName>
    </recommendedName>
</protein>
<dbReference type="EMBL" id="CP144697">
    <property type="protein sequence ID" value="WVZ14153.1"/>
    <property type="molecule type" value="Genomic_DNA"/>
</dbReference>
<keyword evidence="1" id="KW-0472">Membrane</keyword>